<dbReference type="PRINTS" id="PR00081">
    <property type="entry name" value="GDHRDH"/>
</dbReference>
<dbReference type="EMBL" id="AP022560">
    <property type="protein sequence ID" value="BBX01520.1"/>
    <property type="molecule type" value="Genomic_DNA"/>
</dbReference>
<accession>A0AAD1HB40</accession>
<dbReference type="KEGG" id="mmor:MMOR_24560"/>
<dbReference type="PROSITE" id="PS00061">
    <property type="entry name" value="ADH_SHORT"/>
    <property type="match status" value="1"/>
</dbReference>
<gene>
    <name evidence="3" type="ORF">MMOR_24560</name>
</gene>
<dbReference type="Proteomes" id="UP000466681">
    <property type="component" value="Chromosome"/>
</dbReference>
<evidence type="ECO:0000313" key="3">
    <source>
        <dbReference type="EMBL" id="BBX01520.1"/>
    </source>
</evidence>
<dbReference type="InterPro" id="IPR002347">
    <property type="entry name" value="SDR_fam"/>
</dbReference>
<dbReference type="PANTHER" id="PTHR42760">
    <property type="entry name" value="SHORT-CHAIN DEHYDROGENASES/REDUCTASES FAMILY MEMBER"/>
    <property type="match status" value="1"/>
</dbReference>
<keyword evidence="4" id="KW-1185">Reference proteome</keyword>
<dbReference type="PANTHER" id="PTHR42760:SF115">
    <property type="entry name" value="3-OXOACYL-[ACYL-CARRIER-PROTEIN] REDUCTASE FABG"/>
    <property type="match status" value="1"/>
</dbReference>
<evidence type="ECO:0000256" key="2">
    <source>
        <dbReference type="ARBA" id="ARBA00023002"/>
    </source>
</evidence>
<dbReference type="AlphaFoldDB" id="A0AAD1HB40"/>
<dbReference type="Gene3D" id="3.40.50.720">
    <property type="entry name" value="NAD(P)-binding Rossmann-like Domain"/>
    <property type="match status" value="1"/>
</dbReference>
<dbReference type="InterPro" id="IPR036291">
    <property type="entry name" value="NAD(P)-bd_dom_sf"/>
</dbReference>
<dbReference type="InterPro" id="IPR020904">
    <property type="entry name" value="Sc_DH/Rdtase_CS"/>
</dbReference>
<sequence length="282" mass="28718">MMRATPLGDLAPVKDRFTLVGKAALVTGAAGGIGRTCAAALADLGADVAIADLPERFGDAESVAAQIADRYGVRAVPLGADVGSPKEVDAMFESAVEALGGLDVVHSNAGIITPNDNADMAVAEWDRIVRVNLTGMFLVNRCAAGVIRESGGGAIVNTASMSASIVNRALPGTRHAVAYTATKAAVKHLTKAMAVEFAPVGIRVNSVSPGVVLSGIHDPIVEQMGISYDQFAAAAGSAPFSIPLGRFGMLDEIGGVVAFLATDLASYITGVDILVDGGTTVW</sequence>
<dbReference type="Pfam" id="PF13561">
    <property type="entry name" value="adh_short_C2"/>
    <property type="match status" value="1"/>
</dbReference>
<organism evidence="3 4">
    <name type="scientific">Mycolicibacterium moriokaense</name>
    <dbReference type="NCBI Taxonomy" id="39691"/>
    <lineage>
        <taxon>Bacteria</taxon>
        <taxon>Bacillati</taxon>
        <taxon>Actinomycetota</taxon>
        <taxon>Actinomycetes</taxon>
        <taxon>Mycobacteriales</taxon>
        <taxon>Mycobacteriaceae</taxon>
        <taxon>Mycolicibacterium</taxon>
    </lineage>
</organism>
<reference evidence="3 4" key="1">
    <citation type="journal article" date="2019" name="Emerg. Microbes Infect.">
        <title>Comprehensive subspecies identification of 175 nontuberculous mycobacteria species based on 7547 genomic profiles.</title>
        <authorList>
            <person name="Matsumoto Y."/>
            <person name="Kinjo T."/>
            <person name="Motooka D."/>
            <person name="Nabeya D."/>
            <person name="Jung N."/>
            <person name="Uechi K."/>
            <person name="Horii T."/>
            <person name="Iida T."/>
            <person name="Fujita J."/>
            <person name="Nakamura S."/>
        </authorList>
    </citation>
    <scope>NUCLEOTIDE SEQUENCE [LARGE SCALE GENOMIC DNA]</scope>
    <source>
        <strain evidence="3 4">JCM 6375</strain>
    </source>
</reference>
<dbReference type="PRINTS" id="PR00080">
    <property type="entry name" value="SDRFAMILY"/>
</dbReference>
<name>A0AAD1HB40_9MYCO</name>
<comment type="similarity">
    <text evidence="1">Belongs to the short-chain dehydrogenases/reductases (SDR) family.</text>
</comment>
<keyword evidence="2" id="KW-0560">Oxidoreductase</keyword>
<protein>
    <submittedName>
        <fullName evidence="3">Short-chain dehydrogenase</fullName>
    </submittedName>
</protein>
<evidence type="ECO:0000313" key="4">
    <source>
        <dbReference type="Proteomes" id="UP000466681"/>
    </source>
</evidence>
<proteinExistence type="inferred from homology"/>
<dbReference type="SUPFAM" id="SSF51735">
    <property type="entry name" value="NAD(P)-binding Rossmann-fold domains"/>
    <property type="match status" value="1"/>
</dbReference>
<evidence type="ECO:0000256" key="1">
    <source>
        <dbReference type="ARBA" id="ARBA00006484"/>
    </source>
</evidence>
<dbReference type="FunFam" id="3.40.50.720:FF:000084">
    <property type="entry name" value="Short-chain dehydrogenase reductase"/>
    <property type="match status" value="1"/>
</dbReference>
<dbReference type="GO" id="GO:0016616">
    <property type="term" value="F:oxidoreductase activity, acting on the CH-OH group of donors, NAD or NADP as acceptor"/>
    <property type="evidence" value="ECO:0007669"/>
    <property type="project" value="TreeGrafter"/>
</dbReference>